<dbReference type="GO" id="GO:0005764">
    <property type="term" value="C:lysosome"/>
    <property type="evidence" value="ECO:0007669"/>
    <property type="project" value="InterPro"/>
</dbReference>
<dbReference type="Gene3D" id="1.10.225.10">
    <property type="entry name" value="Saposin-like"/>
    <property type="match status" value="2"/>
</dbReference>
<dbReference type="InterPro" id="IPR011001">
    <property type="entry name" value="Saposin-like"/>
</dbReference>
<keyword evidence="3" id="KW-0732">Signal</keyword>
<dbReference type="PANTHER" id="PTHR11480:SF99">
    <property type="entry name" value="SURFACTANT PROTEIN BB"/>
    <property type="match status" value="1"/>
</dbReference>
<dbReference type="Proteomes" id="UP000007303">
    <property type="component" value="Unassembled WGS sequence"/>
</dbReference>
<dbReference type="GeneTree" id="ENSGT00940000156695"/>
<evidence type="ECO:0000256" key="4">
    <source>
        <dbReference type="ARBA" id="ARBA00022737"/>
    </source>
</evidence>
<organism evidence="9 10">
    <name type="scientific">Tetraodon nigroviridis</name>
    <name type="common">Spotted green pufferfish</name>
    <name type="synonym">Chelonodon nigroviridis</name>
    <dbReference type="NCBI Taxonomy" id="99883"/>
    <lineage>
        <taxon>Eukaryota</taxon>
        <taxon>Metazoa</taxon>
        <taxon>Chordata</taxon>
        <taxon>Craniata</taxon>
        <taxon>Vertebrata</taxon>
        <taxon>Euteleostomi</taxon>
        <taxon>Actinopterygii</taxon>
        <taxon>Neopterygii</taxon>
        <taxon>Teleostei</taxon>
        <taxon>Neoteleostei</taxon>
        <taxon>Acanthomorphata</taxon>
        <taxon>Eupercaria</taxon>
        <taxon>Tetraodontiformes</taxon>
        <taxon>Tetradontoidea</taxon>
        <taxon>Tetraodontidae</taxon>
        <taxon>Tetraodon</taxon>
    </lineage>
</organism>
<dbReference type="Pfam" id="PF03489">
    <property type="entry name" value="SapB_2"/>
    <property type="match status" value="1"/>
</dbReference>
<dbReference type="SMART" id="SM00741">
    <property type="entry name" value="SapB"/>
    <property type="match status" value="2"/>
</dbReference>
<dbReference type="InterPro" id="IPR008138">
    <property type="entry name" value="SapB_2"/>
</dbReference>
<dbReference type="InParanoid" id="H3DEI5"/>
<feature type="domain" description="Saposin B-type" evidence="7">
    <location>
        <begin position="1"/>
        <end position="78"/>
    </location>
</feature>
<evidence type="ECO:0000259" key="8">
    <source>
        <dbReference type="PROSITE" id="PS51110"/>
    </source>
</evidence>
<protein>
    <recommendedName>
        <fullName evidence="11">Prosaposin</fullName>
    </recommendedName>
</protein>
<reference evidence="10" key="1">
    <citation type="journal article" date="2004" name="Nature">
        <title>Genome duplication in the teleost fish Tetraodon nigroviridis reveals the early vertebrate proto-karyotype.</title>
        <authorList>
            <person name="Jaillon O."/>
            <person name="Aury J.-M."/>
            <person name="Brunet F."/>
            <person name="Petit J.-L."/>
            <person name="Stange-Thomann N."/>
            <person name="Mauceli E."/>
            <person name="Bouneau L."/>
            <person name="Fischer C."/>
            <person name="Ozouf-Costaz C."/>
            <person name="Bernot A."/>
            <person name="Nicaud S."/>
            <person name="Jaffe D."/>
            <person name="Fisher S."/>
            <person name="Lutfalla G."/>
            <person name="Dossat C."/>
            <person name="Segurens B."/>
            <person name="Dasilva C."/>
            <person name="Salanoubat M."/>
            <person name="Levy M."/>
            <person name="Boudet N."/>
            <person name="Castellano S."/>
            <person name="Anthouard V."/>
            <person name="Jubin C."/>
            <person name="Castelli V."/>
            <person name="Katinka M."/>
            <person name="Vacherie B."/>
            <person name="Biemont C."/>
            <person name="Skalli Z."/>
            <person name="Cattolico L."/>
            <person name="Poulain J."/>
            <person name="De Berardinis V."/>
            <person name="Cruaud C."/>
            <person name="Duprat S."/>
            <person name="Brottier P."/>
            <person name="Coutanceau J.-P."/>
            <person name="Gouzy J."/>
            <person name="Parra G."/>
            <person name="Lardier G."/>
            <person name="Chapple C."/>
            <person name="McKernan K.J."/>
            <person name="McEwan P."/>
            <person name="Bosak S."/>
            <person name="Kellis M."/>
            <person name="Volff J.-N."/>
            <person name="Guigo R."/>
            <person name="Zody M.C."/>
            <person name="Mesirov J."/>
            <person name="Lindblad-Toh K."/>
            <person name="Birren B."/>
            <person name="Nusbaum C."/>
            <person name="Kahn D."/>
            <person name="Robinson-Rechavi M."/>
            <person name="Laudet V."/>
            <person name="Schachter V."/>
            <person name="Quetier F."/>
            <person name="Saurin W."/>
            <person name="Scarpelli C."/>
            <person name="Wincker P."/>
            <person name="Lander E.S."/>
            <person name="Weissenbach J."/>
            <person name="Roest Crollius H."/>
        </authorList>
    </citation>
    <scope>NUCLEOTIDE SEQUENCE [LARGE SCALE GENOMIC DNA]</scope>
</reference>
<dbReference type="PANTHER" id="PTHR11480">
    <property type="entry name" value="SAPOSIN-RELATED"/>
    <property type="match status" value="1"/>
</dbReference>
<dbReference type="PROSITE" id="PS50015">
    <property type="entry name" value="SAP_B"/>
    <property type="match status" value="2"/>
</dbReference>
<dbReference type="GO" id="GO:0016020">
    <property type="term" value="C:membrane"/>
    <property type="evidence" value="ECO:0007669"/>
    <property type="project" value="GOC"/>
</dbReference>
<dbReference type="Ensembl" id="ENSTNIT00000019156.1">
    <property type="protein sequence ID" value="ENSTNIP00000018928.1"/>
    <property type="gene ID" value="ENSTNIG00000015843.1"/>
</dbReference>
<dbReference type="GO" id="GO:0005576">
    <property type="term" value="C:extracellular region"/>
    <property type="evidence" value="ECO:0007669"/>
    <property type="project" value="UniProtKB-SubCell"/>
</dbReference>
<name>H3DEI5_TETNG</name>
<dbReference type="GO" id="GO:0006665">
    <property type="term" value="P:sphingolipid metabolic process"/>
    <property type="evidence" value="ECO:0007669"/>
    <property type="project" value="InterPro"/>
</dbReference>
<dbReference type="SMART" id="SM00162">
    <property type="entry name" value="SAPA"/>
    <property type="match status" value="1"/>
</dbReference>
<evidence type="ECO:0000256" key="2">
    <source>
        <dbReference type="ARBA" id="ARBA00022525"/>
    </source>
</evidence>
<keyword evidence="2" id="KW-0964">Secreted</keyword>
<dbReference type="SUPFAM" id="SSF47862">
    <property type="entry name" value="Saposin"/>
    <property type="match status" value="2"/>
</dbReference>
<evidence type="ECO:0000256" key="5">
    <source>
        <dbReference type="ARBA" id="ARBA00023157"/>
    </source>
</evidence>
<dbReference type="HOGENOM" id="CLU_100835_0_0_1"/>
<keyword evidence="5" id="KW-1015">Disulfide bond</keyword>
<feature type="domain" description="Saposin B-type" evidence="7">
    <location>
        <begin position="96"/>
        <end position="176"/>
    </location>
</feature>
<dbReference type="InterPro" id="IPR008139">
    <property type="entry name" value="SaposinB_dom"/>
</dbReference>
<feature type="domain" description="Saposin A-type" evidence="8">
    <location>
        <begin position="179"/>
        <end position="219"/>
    </location>
</feature>
<reference evidence="9" key="3">
    <citation type="submission" date="2025-09" db="UniProtKB">
        <authorList>
            <consortium name="Ensembl"/>
        </authorList>
    </citation>
    <scope>IDENTIFICATION</scope>
</reference>
<dbReference type="InterPro" id="IPR008373">
    <property type="entry name" value="Saposin"/>
</dbReference>
<sequence>CAFCLFVIKKIESLLPTNVTEDALKKLMEEVCDLLPQSHKDQCDDFIAKYGTAIVEFLLSSAAPHTICALLHLCLFEEQTLPAHAGDPLPTPEPSPPSDCESCRTLAALSRLNNGPNATQPESSAFLRSVCSLYPNAVPKCDAFTKIYGPRLEKVLGNQLGGRHVCETAELCVPQQKMELLGKERCTWGPRYWCMDAQTAHRCGNLAFCQKFMWKDSNLHLTERV</sequence>
<dbReference type="STRING" id="99883.ENSTNIP00000018928"/>
<evidence type="ECO:0000256" key="1">
    <source>
        <dbReference type="ARBA" id="ARBA00004613"/>
    </source>
</evidence>
<keyword evidence="10" id="KW-1185">Reference proteome</keyword>
<evidence type="ECO:0000259" key="7">
    <source>
        <dbReference type="PROSITE" id="PS50015"/>
    </source>
</evidence>
<dbReference type="PRINTS" id="PR01797">
    <property type="entry name" value="SAPOSIN"/>
</dbReference>
<dbReference type="InterPro" id="IPR007856">
    <property type="entry name" value="SapB_1"/>
</dbReference>
<dbReference type="PROSITE" id="PS51110">
    <property type="entry name" value="SAP_A"/>
    <property type="match status" value="1"/>
</dbReference>
<keyword evidence="4" id="KW-0677">Repeat</keyword>
<evidence type="ECO:0000256" key="3">
    <source>
        <dbReference type="ARBA" id="ARBA00022729"/>
    </source>
</evidence>
<evidence type="ECO:0000256" key="6">
    <source>
        <dbReference type="ARBA" id="ARBA00023180"/>
    </source>
</evidence>
<evidence type="ECO:0000313" key="10">
    <source>
        <dbReference type="Proteomes" id="UP000007303"/>
    </source>
</evidence>
<accession>H3DEI5</accession>
<dbReference type="InterPro" id="IPR003119">
    <property type="entry name" value="SAP_A"/>
</dbReference>
<dbReference type="Pfam" id="PF05184">
    <property type="entry name" value="SapB_1"/>
    <property type="match status" value="1"/>
</dbReference>
<evidence type="ECO:0008006" key="11">
    <source>
        <dbReference type="Google" id="ProtNLM"/>
    </source>
</evidence>
<reference evidence="9" key="2">
    <citation type="submission" date="2025-08" db="UniProtKB">
        <authorList>
            <consortium name="Ensembl"/>
        </authorList>
    </citation>
    <scope>IDENTIFICATION</scope>
</reference>
<dbReference type="Pfam" id="PF02199">
    <property type="entry name" value="SapA"/>
    <property type="match status" value="1"/>
</dbReference>
<evidence type="ECO:0000313" key="9">
    <source>
        <dbReference type="Ensembl" id="ENSTNIP00000018928.1"/>
    </source>
</evidence>
<keyword evidence="6" id="KW-0325">Glycoprotein</keyword>
<proteinExistence type="predicted"/>
<comment type="subcellular location">
    <subcellularLocation>
        <location evidence="1">Secreted</location>
    </subcellularLocation>
</comment>
<dbReference type="AlphaFoldDB" id="H3DEI5"/>
<dbReference type="InterPro" id="IPR051428">
    <property type="entry name" value="Sphingo_Act-Surfact_Prot"/>
</dbReference>
<dbReference type="OMA" id="AICNEIR"/>